<keyword evidence="3" id="KW-0175">Coiled coil</keyword>
<dbReference type="PANTHER" id="PTHR14577">
    <property type="entry name" value="NUCLEOLAR PROTEIN 12"/>
    <property type="match status" value="1"/>
</dbReference>
<comment type="similarity">
    <text evidence="2">Belongs to the RRP17 family.</text>
</comment>
<gene>
    <name evidence="6" type="ORF">TEOVI_000414300</name>
</gene>
<dbReference type="InterPro" id="IPR019186">
    <property type="entry name" value="Nucleolar_protein_12"/>
</dbReference>
<evidence type="ECO:0000313" key="7">
    <source>
        <dbReference type="Proteomes" id="UP000195570"/>
    </source>
</evidence>
<comment type="subcellular location">
    <subcellularLocation>
        <location evidence="1">Nucleus</location>
        <location evidence="1">Nucleolus</location>
    </subcellularLocation>
</comment>
<dbReference type="GO" id="GO:0019843">
    <property type="term" value="F:rRNA binding"/>
    <property type="evidence" value="ECO:0007669"/>
    <property type="project" value="TreeGrafter"/>
</dbReference>
<dbReference type="PANTHER" id="PTHR14577:SF0">
    <property type="entry name" value="NUCLEOLAR PROTEIN 12"/>
    <property type="match status" value="1"/>
</dbReference>
<sequence>MNRSTSLEDSDAGGRGGKKKREKKGFKVDRYENYRQRFAKGINGKNIPKNNSGSVTKRVKAITFDEEDRREYLSLHKRKNERRVKAFVEAKQKTKRDNARTRRAQREEARQAYNKFAAVPILPNFTYRLPVEGCSDNEDDDEGHMDEGNEEMVQSRGINNAQKQRRLLAAEKTVHTMPATMSGGALAESSIGDAGCRLDDEFVTVEVKVLGSGKDSAGSGTCGSNSLPVNDFSDLPSVVEEELLRLKKEMKGPARTKSRVYMMKELEKIRKIKKHSRKGHGKKSAKGKRKNRRR</sequence>
<dbReference type="RefSeq" id="XP_067083045.1">
    <property type="nucleotide sequence ID" value="XM_067226944.1"/>
</dbReference>
<dbReference type="AlphaFoldDB" id="A0A1G4IJ57"/>
<proteinExistence type="inferred from homology"/>
<accession>A0A1G4IJ57</accession>
<evidence type="ECO:0000256" key="2">
    <source>
        <dbReference type="ARBA" id="ARBA00007175"/>
    </source>
</evidence>
<comment type="caution">
    <text evidence="6">The sequence shown here is derived from an EMBL/GenBank/DDBJ whole genome shotgun (WGS) entry which is preliminary data.</text>
</comment>
<feature type="region of interest" description="Disordered" evidence="5">
    <location>
        <begin position="267"/>
        <end position="294"/>
    </location>
</feature>
<feature type="compositionally biased region" description="Basic residues" evidence="5">
    <location>
        <begin position="270"/>
        <end position="294"/>
    </location>
</feature>
<evidence type="ECO:0000313" key="6">
    <source>
        <dbReference type="EMBL" id="SCU72566.1"/>
    </source>
</evidence>
<dbReference type="GO" id="GO:0005730">
    <property type="term" value="C:nucleolus"/>
    <property type="evidence" value="ECO:0007669"/>
    <property type="project" value="UniProtKB-SubCell"/>
</dbReference>
<dbReference type="EMBL" id="CZPT02001883">
    <property type="protein sequence ID" value="SCU72566.1"/>
    <property type="molecule type" value="Genomic_DNA"/>
</dbReference>
<keyword evidence="7" id="KW-1185">Reference proteome</keyword>
<feature type="region of interest" description="Disordered" evidence="5">
    <location>
        <begin position="1"/>
        <end position="29"/>
    </location>
</feature>
<evidence type="ECO:0000256" key="1">
    <source>
        <dbReference type="ARBA" id="ARBA00004604"/>
    </source>
</evidence>
<organism evidence="6 7">
    <name type="scientific">Trypanosoma equiperdum</name>
    <dbReference type="NCBI Taxonomy" id="5694"/>
    <lineage>
        <taxon>Eukaryota</taxon>
        <taxon>Discoba</taxon>
        <taxon>Euglenozoa</taxon>
        <taxon>Kinetoplastea</taxon>
        <taxon>Metakinetoplastina</taxon>
        <taxon>Trypanosomatida</taxon>
        <taxon>Trypanosomatidae</taxon>
        <taxon>Trypanosoma</taxon>
    </lineage>
</organism>
<dbReference type="GeneID" id="92378083"/>
<dbReference type="Pfam" id="PF09805">
    <property type="entry name" value="Nop25"/>
    <property type="match status" value="1"/>
</dbReference>
<evidence type="ECO:0000256" key="4">
    <source>
        <dbReference type="ARBA" id="ARBA00023242"/>
    </source>
</evidence>
<dbReference type="Proteomes" id="UP000195570">
    <property type="component" value="Unassembled WGS sequence"/>
</dbReference>
<name>A0A1G4IJ57_TRYEQ</name>
<reference evidence="6" key="1">
    <citation type="submission" date="2016-09" db="EMBL/GenBank/DDBJ databases">
        <authorList>
            <person name="Hebert L."/>
            <person name="Moumen B."/>
        </authorList>
    </citation>
    <scope>NUCLEOTIDE SEQUENCE [LARGE SCALE GENOMIC DNA]</scope>
    <source>
        <strain evidence="6">OVI</strain>
    </source>
</reference>
<evidence type="ECO:0000256" key="5">
    <source>
        <dbReference type="SAM" id="MobiDB-lite"/>
    </source>
</evidence>
<evidence type="ECO:0000256" key="3">
    <source>
        <dbReference type="ARBA" id="ARBA00023054"/>
    </source>
</evidence>
<keyword evidence="4" id="KW-0539">Nucleus</keyword>
<protein>
    <submittedName>
        <fullName evidence="6">Nucleolar protein 12 (25kDa), putative</fullName>
    </submittedName>
</protein>
<dbReference type="VEuPathDB" id="TriTrypDB:TEOVI_000414300"/>